<evidence type="ECO:0000313" key="2">
    <source>
        <dbReference type="Proteomes" id="UP000051330"/>
    </source>
</evidence>
<keyword evidence="2" id="KW-1185">Reference proteome</keyword>
<protein>
    <submittedName>
        <fullName evidence="1">Uncharacterized protein</fullName>
    </submittedName>
</protein>
<proteinExistence type="predicted"/>
<dbReference type="Proteomes" id="UP000051330">
    <property type="component" value="Unassembled WGS sequence"/>
</dbReference>
<dbReference type="EMBL" id="AZEC01000007">
    <property type="protein sequence ID" value="KRL12578.1"/>
    <property type="molecule type" value="Genomic_DNA"/>
</dbReference>
<gene>
    <name evidence="1" type="ORF">FD09_GL002897</name>
</gene>
<reference evidence="1 2" key="1">
    <citation type="journal article" date="2015" name="Genome Announc.">
        <title>Expanding the biotechnology potential of lactobacilli through comparative genomics of 213 strains and associated genera.</title>
        <authorList>
            <person name="Sun Z."/>
            <person name="Harris H.M."/>
            <person name="McCann A."/>
            <person name="Guo C."/>
            <person name="Argimon S."/>
            <person name="Zhang W."/>
            <person name="Yang X."/>
            <person name="Jeffery I.B."/>
            <person name="Cooney J.C."/>
            <person name="Kagawa T.F."/>
            <person name="Liu W."/>
            <person name="Song Y."/>
            <person name="Salvetti E."/>
            <person name="Wrobel A."/>
            <person name="Rasinkangas P."/>
            <person name="Parkhill J."/>
            <person name="Rea M.C."/>
            <person name="O'Sullivan O."/>
            <person name="Ritari J."/>
            <person name="Douillard F.P."/>
            <person name="Paul Ross R."/>
            <person name="Yang R."/>
            <person name="Briner A.E."/>
            <person name="Felis G.E."/>
            <person name="de Vos W.M."/>
            <person name="Barrangou R."/>
            <person name="Klaenhammer T.R."/>
            <person name="Caufield P.W."/>
            <person name="Cui Y."/>
            <person name="Zhang H."/>
            <person name="O'Toole P.W."/>
        </authorList>
    </citation>
    <scope>NUCLEOTIDE SEQUENCE [LARGE SCALE GENOMIC DNA]</scope>
    <source>
        <strain evidence="1 2">DSM 12744</strain>
    </source>
</reference>
<accession>A0A0R1N4U0</accession>
<name>A0A0R1N4U0_9LACO</name>
<organism evidence="1 2">
    <name type="scientific">Schleiferilactobacillus perolens DSM 12744</name>
    <dbReference type="NCBI Taxonomy" id="1423792"/>
    <lineage>
        <taxon>Bacteria</taxon>
        <taxon>Bacillati</taxon>
        <taxon>Bacillota</taxon>
        <taxon>Bacilli</taxon>
        <taxon>Lactobacillales</taxon>
        <taxon>Lactobacillaceae</taxon>
        <taxon>Schleiferilactobacillus</taxon>
    </lineage>
</organism>
<dbReference type="PATRIC" id="fig|1423792.3.peg.2970"/>
<comment type="caution">
    <text evidence="1">The sequence shown here is derived from an EMBL/GenBank/DDBJ whole genome shotgun (WGS) entry which is preliminary data.</text>
</comment>
<dbReference type="AlphaFoldDB" id="A0A0R1N4U0"/>
<evidence type="ECO:0000313" key="1">
    <source>
        <dbReference type="EMBL" id="KRL12578.1"/>
    </source>
</evidence>
<sequence length="50" mass="5700">MGYHFYKLATESSGISDLLLISKKKHLRDKSNVTQVIRMFEKTLIDTQGG</sequence>